<dbReference type="PANTHER" id="PTHR35007">
    <property type="entry name" value="INTEGRAL MEMBRANE PROTEIN-RELATED"/>
    <property type="match status" value="1"/>
</dbReference>
<keyword evidence="5 6" id="KW-0472">Membrane</keyword>
<comment type="caution">
    <text evidence="8">The sequence shown here is derived from an EMBL/GenBank/DDBJ whole genome shotgun (WGS) entry which is preliminary data.</text>
</comment>
<accession>A0A6I3KNX2</accession>
<evidence type="ECO:0000256" key="5">
    <source>
        <dbReference type="ARBA" id="ARBA00023136"/>
    </source>
</evidence>
<reference evidence="8 9" key="1">
    <citation type="submission" date="2019-11" db="EMBL/GenBank/DDBJ databases">
        <title>Nocardia sp. nov. CT2-14 isolated from soil.</title>
        <authorList>
            <person name="Kanchanasin P."/>
            <person name="Tanasupawat S."/>
            <person name="Yuki M."/>
            <person name="Kudo T."/>
        </authorList>
    </citation>
    <scope>NUCLEOTIDE SEQUENCE [LARGE SCALE GENOMIC DNA]</scope>
    <source>
        <strain evidence="8 9">CT2-14</strain>
    </source>
</reference>
<dbReference type="EMBL" id="WMBB01000002">
    <property type="protein sequence ID" value="MTE12263.1"/>
    <property type="molecule type" value="Genomic_DNA"/>
</dbReference>
<feature type="transmembrane region" description="Helical" evidence="6">
    <location>
        <begin position="202"/>
        <end position="225"/>
    </location>
</feature>
<keyword evidence="4 6" id="KW-1133">Transmembrane helix</keyword>
<organism evidence="8 9">
    <name type="scientific">Nocardia aurantiaca</name>
    <dbReference type="NCBI Taxonomy" id="2675850"/>
    <lineage>
        <taxon>Bacteria</taxon>
        <taxon>Bacillati</taxon>
        <taxon>Actinomycetota</taxon>
        <taxon>Actinomycetes</taxon>
        <taxon>Mycobacteriales</taxon>
        <taxon>Nocardiaceae</taxon>
        <taxon>Nocardia</taxon>
    </lineage>
</organism>
<proteinExistence type="predicted"/>
<evidence type="ECO:0000256" key="3">
    <source>
        <dbReference type="ARBA" id="ARBA00022692"/>
    </source>
</evidence>
<feature type="transmembrane region" description="Helical" evidence="6">
    <location>
        <begin position="237"/>
        <end position="260"/>
    </location>
</feature>
<evidence type="ECO:0000313" key="8">
    <source>
        <dbReference type="EMBL" id="MTE12263.1"/>
    </source>
</evidence>
<gene>
    <name evidence="8" type="ORF">GLP40_05620</name>
</gene>
<name>A0A6I3KNX2_9NOCA</name>
<dbReference type="Pfam" id="PF00482">
    <property type="entry name" value="T2SSF"/>
    <property type="match status" value="1"/>
</dbReference>
<evidence type="ECO:0000313" key="9">
    <source>
        <dbReference type="Proteomes" id="UP000432464"/>
    </source>
</evidence>
<feature type="transmembrane region" description="Helical" evidence="6">
    <location>
        <begin position="53"/>
        <end position="81"/>
    </location>
</feature>
<dbReference type="PANTHER" id="PTHR35007:SF4">
    <property type="entry name" value="CONSERVED TRANSMEMBRANE PROTEIN-RELATED"/>
    <property type="match status" value="1"/>
</dbReference>
<evidence type="ECO:0000256" key="2">
    <source>
        <dbReference type="ARBA" id="ARBA00022475"/>
    </source>
</evidence>
<protein>
    <recommendedName>
        <fullName evidence="7">Type II secretion system protein GspF domain-containing protein</fullName>
    </recommendedName>
</protein>
<evidence type="ECO:0000256" key="4">
    <source>
        <dbReference type="ARBA" id="ARBA00022989"/>
    </source>
</evidence>
<dbReference type="GO" id="GO:0005886">
    <property type="term" value="C:plasma membrane"/>
    <property type="evidence" value="ECO:0007669"/>
    <property type="project" value="UniProtKB-SubCell"/>
</dbReference>
<keyword evidence="2" id="KW-1003">Cell membrane</keyword>
<dbReference type="Proteomes" id="UP000432464">
    <property type="component" value="Unassembled WGS sequence"/>
</dbReference>
<keyword evidence="3 6" id="KW-0812">Transmembrane</keyword>
<dbReference type="InterPro" id="IPR018076">
    <property type="entry name" value="T2SS_GspF_dom"/>
</dbReference>
<feature type="domain" description="Type II secretion system protein GspF" evidence="7">
    <location>
        <begin position="107"/>
        <end position="223"/>
    </location>
</feature>
<evidence type="ECO:0000256" key="6">
    <source>
        <dbReference type="SAM" id="Phobius"/>
    </source>
</evidence>
<comment type="subcellular location">
    <subcellularLocation>
        <location evidence="1">Cell membrane</location>
        <topology evidence="1">Multi-pass membrane protein</topology>
    </subcellularLocation>
</comment>
<dbReference type="AlphaFoldDB" id="A0A6I3KNX2"/>
<sequence length="270" mass="27650">MGPGIGASAPALACLALALLVVPPPIARRRMARMFASPVPVRKSLPGWMIRAAPLLFAPLLLLAGPGPVMAAVLVSTTLVVRRRKARRGRERAAGTAQLLEGLEAVIGELRIGAHPSAAAAVAARETEGEVARAFAVSAASSRLGGSGAEGLRRPGSVVAEELARVAGAWRVAERHGLALAELLAAARLDLLGRKRFRDRTAAALAGARATAAVLALLPLLGIGLGQMMGASPLHVLFRSAIGTVLLPLGSALTCAGLLWSDAITGKVLR</sequence>
<evidence type="ECO:0000259" key="7">
    <source>
        <dbReference type="Pfam" id="PF00482"/>
    </source>
</evidence>
<keyword evidence="9" id="KW-1185">Reference proteome</keyword>
<evidence type="ECO:0000256" key="1">
    <source>
        <dbReference type="ARBA" id="ARBA00004651"/>
    </source>
</evidence>